<comment type="caution">
    <text evidence="1">The sequence shown here is derived from an EMBL/GenBank/DDBJ whole genome shotgun (WGS) entry which is preliminary data.</text>
</comment>
<organism evidence="1">
    <name type="scientific">Rhizobium leguminosarum</name>
    <dbReference type="NCBI Taxonomy" id="384"/>
    <lineage>
        <taxon>Bacteria</taxon>
        <taxon>Pseudomonadati</taxon>
        <taxon>Pseudomonadota</taxon>
        <taxon>Alphaproteobacteria</taxon>
        <taxon>Hyphomicrobiales</taxon>
        <taxon>Rhizobiaceae</taxon>
        <taxon>Rhizobium/Agrobacterium group</taxon>
        <taxon>Rhizobium</taxon>
    </lineage>
</organism>
<gene>
    <name evidence="1" type="ORF">A4U53_27795</name>
</gene>
<protein>
    <submittedName>
        <fullName evidence="1">Uncharacterized protein</fullName>
    </submittedName>
</protein>
<sequence>MTRRFGHAADDYERMIAEIASQEGFKVETIDGEVFFVIRSFSPSGEKVLSKVNITRFADAMARAMS</sequence>
<proteinExistence type="predicted"/>
<evidence type="ECO:0000313" key="1">
    <source>
        <dbReference type="EMBL" id="OAP91268.1"/>
    </source>
</evidence>
<name>A0A179BHS0_RHILE</name>
<reference evidence="1" key="1">
    <citation type="submission" date="2016-04" db="EMBL/GenBank/DDBJ databases">
        <title>Fast-growing isolate from the root nodules of Vavilovia formosa.</title>
        <authorList>
            <person name="Kimeklis A."/>
            <person name="Safronova V."/>
            <person name="Belimov A."/>
            <person name="Andronov E."/>
        </authorList>
    </citation>
    <scope>NUCLEOTIDE SEQUENCE [LARGE SCALE GENOMIC DNA]</scope>
    <source>
        <strain evidence="1">Vaf-46</strain>
    </source>
</reference>
<accession>A0A179BHS0</accession>
<dbReference type="EMBL" id="LWBS01000391">
    <property type="protein sequence ID" value="OAP91268.1"/>
    <property type="molecule type" value="Genomic_DNA"/>
</dbReference>
<dbReference type="AlphaFoldDB" id="A0A179BHS0"/>